<dbReference type="InterPro" id="IPR013083">
    <property type="entry name" value="Znf_RING/FYVE/PHD"/>
</dbReference>
<name>A0A9P6E8Z9_9AGAR</name>
<evidence type="ECO:0000259" key="6">
    <source>
        <dbReference type="PROSITE" id="PS50089"/>
    </source>
</evidence>
<dbReference type="Gene3D" id="3.30.40.10">
    <property type="entry name" value="Zinc/RING finger domain, C3HC4 (zinc finger)"/>
    <property type="match status" value="1"/>
</dbReference>
<gene>
    <name evidence="7" type="ORF">CPB83DRAFT_946325</name>
</gene>
<dbReference type="PROSITE" id="PS00518">
    <property type="entry name" value="ZF_RING_1"/>
    <property type="match status" value="1"/>
</dbReference>
<dbReference type="GO" id="GO:0008270">
    <property type="term" value="F:zinc ion binding"/>
    <property type="evidence" value="ECO:0007669"/>
    <property type="project" value="UniProtKB-KW"/>
</dbReference>
<dbReference type="EMBL" id="MU157894">
    <property type="protein sequence ID" value="KAF9524707.1"/>
    <property type="molecule type" value="Genomic_DNA"/>
</dbReference>
<proteinExistence type="predicted"/>
<evidence type="ECO:0000313" key="7">
    <source>
        <dbReference type="EMBL" id="KAF9524707.1"/>
    </source>
</evidence>
<dbReference type="InterPro" id="IPR017907">
    <property type="entry name" value="Znf_RING_CS"/>
</dbReference>
<feature type="coiled-coil region" evidence="5">
    <location>
        <begin position="28"/>
        <end position="116"/>
    </location>
</feature>
<dbReference type="Pfam" id="PF00097">
    <property type="entry name" value="zf-C3HC4"/>
    <property type="match status" value="1"/>
</dbReference>
<comment type="caution">
    <text evidence="7">The sequence shown here is derived from an EMBL/GenBank/DDBJ whole genome shotgun (WGS) entry which is preliminary data.</text>
</comment>
<protein>
    <recommendedName>
        <fullName evidence="6">RING-type domain-containing protein</fullName>
    </recommendedName>
</protein>
<keyword evidence="3" id="KW-0862">Zinc</keyword>
<dbReference type="SUPFAM" id="SSF57850">
    <property type="entry name" value="RING/U-box"/>
    <property type="match status" value="1"/>
</dbReference>
<sequence>MRPTISTNSEIIELTSSSEDEKCKKDSLVTARKQLRDWKEKAKDYKKRLDVVTKDISIVRADQEAKLEEASREVARIRAEHDSKIAEIAEVFNALNSGHEQEMDSAAKEISRLQSLLQMSCKKNEELLELLECDICAHSIARPFTLKNCGHTFCYNCLRGWFLVLREEFKLKHPVYDPVHRFEKLNLATASQLAQALAKDYSNFVHQVTLEDVLPHALRQYPHYSCPLCREHVHSKPVEVYTLKAVIPLLREVVDSNHKAEGQWAEFFDD</sequence>
<accession>A0A9P6E8Z9</accession>
<keyword evidence="8" id="KW-1185">Reference proteome</keyword>
<keyword evidence="1" id="KW-0479">Metal-binding</keyword>
<dbReference type="SMART" id="SM00184">
    <property type="entry name" value="RING"/>
    <property type="match status" value="1"/>
</dbReference>
<evidence type="ECO:0000256" key="1">
    <source>
        <dbReference type="ARBA" id="ARBA00022723"/>
    </source>
</evidence>
<reference evidence="7" key="1">
    <citation type="submission" date="2020-11" db="EMBL/GenBank/DDBJ databases">
        <authorList>
            <consortium name="DOE Joint Genome Institute"/>
            <person name="Ahrendt S."/>
            <person name="Riley R."/>
            <person name="Andreopoulos W."/>
            <person name="Labutti K."/>
            <person name="Pangilinan J."/>
            <person name="Ruiz-Duenas F.J."/>
            <person name="Barrasa J.M."/>
            <person name="Sanchez-Garcia M."/>
            <person name="Camarero S."/>
            <person name="Miyauchi S."/>
            <person name="Serrano A."/>
            <person name="Linde D."/>
            <person name="Babiker R."/>
            <person name="Drula E."/>
            <person name="Ayuso-Fernandez I."/>
            <person name="Pacheco R."/>
            <person name="Padilla G."/>
            <person name="Ferreira P."/>
            <person name="Barriuso J."/>
            <person name="Kellner H."/>
            <person name="Castanera R."/>
            <person name="Alfaro M."/>
            <person name="Ramirez L."/>
            <person name="Pisabarro A.G."/>
            <person name="Kuo A."/>
            <person name="Tritt A."/>
            <person name="Lipzen A."/>
            <person name="He G."/>
            <person name="Yan M."/>
            <person name="Ng V."/>
            <person name="Cullen D."/>
            <person name="Martin F."/>
            <person name="Rosso M.-N."/>
            <person name="Henrissat B."/>
            <person name="Hibbett D."/>
            <person name="Martinez A.T."/>
            <person name="Grigoriev I.V."/>
        </authorList>
    </citation>
    <scope>NUCLEOTIDE SEQUENCE</scope>
    <source>
        <strain evidence="7">CBS 506.95</strain>
    </source>
</reference>
<dbReference type="InterPro" id="IPR018957">
    <property type="entry name" value="Znf_C3HC4_RING-type"/>
</dbReference>
<evidence type="ECO:0000256" key="2">
    <source>
        <dbReference type="ARBA" id="ARBA00022771"/>
    </source>
</evidence>
<keyword evidence="2 4" id="KW-0863">Zinc-finger</keyword>
<feature type="domain" description="RING-type" evidence="6">
    <location>
        <begin position="133"/>
        <end position="181"/>
    </location>
</feature>
<evidence type="ECO:0000256" key="4">
    <source>
        <dbReference type="PROSITE-ProRule" id="PRU00175"/>
    </source>
</evidence>
<dbReference type="Proteomes" id="UP000807306">
    <property type="component" value="Unassembled WGS sequence"/>
</dbReference>
<evidence type="ECO:0000256" key="3">
    <source>
        <dbReference type="ARBA" id="ARBA00022833"/>
    </source>
</evidence>
<evidence type="ECO:0000313" key="8">
    <source>
        <dbReference type="Proteomes" id="UP000807306"/>
    </source>
</evidence>
<organism evidence="7 8">
    <name type="scientific">Crepidotus variabilis</name>
    <dbReference type="NCBI Taxonomy" id="179855"/>
    <lineage>
        <taxon>Eukaryota</taxon>
        <taxon>Fungi</taxon>
        <taxon>Dikarya</taxon>
        <taxon>Basidiomycota</taxon>
        <taxon>Agaricomycotina</taxon>
        <taxon>Agaricomycetes</taxon>
        <taxon>Agaricomycetidae</taxon>
        <taxon>Agaricales</taxon>
        <taxon>Agaricineae</taxon>
        <taxon>Crepidotaceae</taxon>
        <taxon>Crepidotus</taxon>
    </lineage>
</organism>
<keyword evidence="5" id="KW-0175">Coiled coil</keyword>
<dbReference type="InterPro" id="IPR001841">
    <property type="entry name" value="Znf_RING"/>
</dbReference>
<dbReference type="OrthoDB" id="3219336at2759"/>
<dbReference type="PROSITE" id="PS50089">
    <property type="entry name" value="ZF_RING_2"/>
    <property type="match status" value="1"/>
</dbReference>
<evidence type="ECO:0000256" key="5">
    <source>
        <dbReference type="SAM" id="Coils"/>
    </source>
</evidence>
<dbReference type="AlphaFoldDB" id="A0A9P6E8Z9"/>